<proteinExistence type="predicted"/>
<dbReference type="AlphaFoldDB" id="A0A7C4W3H5"/>
<dbReference type="EMBL" id="DSZY01000014">
    <property type="protein sequence ID" value="HGU40252.1"/>
    <property type="molecule type" value="Genomic_DNA"/>
</dbReference>
<name>A0A7C4W3H5_9BACT</name>
<reference evidence="1" key="1">
    <citation type="journal article" date="2020" name="mSystems">
        <title>Genome- and Community-Level Interaction Insights into Carbon Utilization and Element Cycling Functions of Hydrothermarchaeota in Hydrothermal Sediment.</title>
        <authorList>
            <person name="Zhou Z."/>
            <person name="Liu Y."/>
            <person name="Xu W."/>
            <person name="Pan J."/>
            <person name="Luo Z.H."/>
            <person name="Li M."/>
        </authorList>
    </citation>
    <scope>NUCLEOTIDE SEQUENCE [LARGE SCALE GENOMIC DNA]</scope>
    <source>
        <strain evidence="1">SpSt-609</strain>
    </source>
</reference>
<organism evidence="1">
    <name type="scientific">Fervidobacterium thailandense</name>
    <dbReference type="NCBI Taxonomy" id="1008305"/>
    <lineage>
        <taxon>Bacteria</taxon>
        <taxon>Thermotogati</taxon>
        <taxon>Thermotogota</taxon>
        <taxon>Thermotogae</taxon>
        <taxon>Thermotogales</taxon>
        <taxon>Fervidobacteriaceae</taxon>
        <taxon>Fervidobacterium</taxon>
    </lineage>
</organism>
<sequence length="77" mass="9075">MTLQYRTLMFDRNSKTIKLDNSVLVTLSSEVEEVKFKPFYKDRSSQAPECVLLIVKPKFQKIREYTFPILTYLSGSY</sequence>
<evidence type="ECO:0000313" key="1">
    <source>
        <dbReference type="EMBL" id="HGU40252.1"/>
    </source>
</evidence>
<gene>
    <name evidence="1" type="ORF">ENT77_03535</name>
</gene>
<protein>
    <submittedName>
        <fullName evidence="1">Uncharacterized protein</fullName>
    </submittedName>
</protein>
<accession>A0A7C4W3H5</accession>
<comment type="caution">
    <text evidence="1">The sequence shown here is derived from an EMBL/GenBank/DDBJ whole genome shotgun (WGS) entry which is preliminary data.</text>
</comment>